<feature type="transmembrane region" description="Helical" evidence="1">
    <location>
        <begin position="12"/>
        <end position="35"/>
    </location>
</feature>
<feature type="transmembrane region" description="Helical" evidence="1">
    <location>
        <begin position="98"/>
        <end position="119"/>
    </location>
</feature>
<feature type="transmembrane region" description="Helical" evidence="1">
    <location>
        <begin position="139"/>
        <end position="160"/>
    </location>
</feature>
<comment type="caution">
    <text evidence="2">The sequence shown here is derived from an EMBL/GenBank/DDBJ whole genome shotgun (WGS) entry which is preliminary data.</text>
</comment>
<dbReference type="Proteomes" id="UP000194577">
    <property type="component" value="Unassembled WGS sequence"/>
</dbReference>
<keyword evidence="3" id="KW-1185">Reference proteome</keyword>
<gene>
    <name evidence="2" type="ORF">BW737_000835</name>
</gene>
<evidence type="ECO:0008006" key="4">
    <source>
        <dbReference type="Google" id="ProtNLM"/>
    </source>
</evidence>
<feature type="transmembrane region" description="Helical" evidence="1">
    <location>
        <begin position="172"/>
        <end position="191"/>
    </location>
</feature>
<proteinExistence type="predicted"/>
<evidence type="ECO:0000313" key="3">
    <source>
        <dbReference type="Proteomes" id="UP000194577"/>
    </source>
</evidence>
<protein>
    <recommendedName>
        <fullName evidence="4">Vitamin K epoxide reductase family protein</fullName>
    </recommendedName>
</protein>
<keyword evidence="1" id="KW-1133">Transmembrane helix</keyword>
<sequence>MRTDAKVHEWLLVGLCFILRTVMVLAGLALLIWGAQWAAMPLGLSRVRPNTAADSGMVTRIMKGDGTFTFVWWRSTLEAALGFALIPKWHAKCRYDVVTVAVVALSAVCMAFLILLMAGAGTYGTCTYPSCWPAPWDGIVLAAPFFAGLLTLAVMACFADRISLWARCLSPMAVYLVGTVLLVLVWDRWLLPFFAGPPPW</sequence>
<name>A0ABX4ME86_9ACTO</name>
<accession>A0ABX4ME86</accession>
<evidence type="ECO:0000256" key="1">
    <source>
        <dbReference type="SAM" id="Phobius"/>
    </source>
</evidence>
<keyword evidence="1" id="KW-0812">Transmembrane</keyword>
<keyword evidence="1" id="KW-0472">Membrane</keyword>
<dbReference type="EMBL" id="MTPX02000008">
    <property type="protein sequence ID" value="PHP53671.1"/>
    <property type="molecule type" value="Genomic_DNA"/>
</dbReference>
<organism evidence="2 3">
    <name type="scientific">Actinomyces ruminis</name>
    <dbReference type="NCBI Taxonomy" id="1937003"/>
    <lineage>
        <taxon>Bacteria</taxon>
        <taxon>Bacillati</taxon>
        <taxon>Actinomycetota</taxon>
        <taxon>Actinomycetes</taxon>
        <taxon>Actinomycetales</taxon>
        <taxon>Actinomycetaceae</taxon>
        <taxon>Actinomyces</taxon>
    </lineage>
</organism>
<reference evidence="2 3" key="1">
    <citation type="submission" date="2017-10" db="EMBL/GenBank/DDBJ databases">
        <title>Draft genome sequence of cellulolytic Actinomyces sp CtC72 isolated from cattle rumen fluid.</title>
        <authorList>
            <person name="Joshi A.J."/>
            <person name="Vasudevan G."/>
            <person name="Lanjekar V.B."/>
            <person name="Hivarkar S."/>
            <person name="Engineer A."/>
            <person name="Pore S.D."/>
            <person name="Dhakephalkar P.K."/>
            <person name="Dagar S."/>
        </authorList>
    </citation>
    <scope>NUCLEOTIDE SEQUENCE [LARGE SCALE GENOMIC DNA]</scope>
    <source>
        <strain evidence="3">CtC72</strain>
    </source>
</reference>
<evidence type="ECO:0000313" key="2">
    <source>
        <dbReference type="EMBL" id="PHP53671.1"/>
    </source>
</evidence>